<feature type="compositionally biased region" description="Basic and acidic residues" evidence="1">
    <location>
        <begin position="15"/>
        <end position="24"/>
    </location>
</feature>
<protein>
    <submittedName>
        <fullName evidence="2">Uncharacterized protein</fullName>
    </submittedName>
</protein>
<evidence type="ECO:0000313" key="3">
    <source>
        <dbReference type="Proteomes" id="UP001204151"/>
    </source>
</evidence>
<organism evidence="2 3">
    <name type="scientific">Massilia pinisoli</name>
    <dbReference type="NCBI Taxonomy" id="1772194"/>
    <lineage>
        <taxon>Bacteria</taxon>
        <taxon>Pseudomonadati</taxon>
        <taxon>Pseudomonadota</taxon>
        <taxon>Betaproteobacteria</taxon>
        <taxon>Burkholderiales</taxon>
        <taxon>Oxalobacteraceae</taxon>
        <taxon>Telluria group</taxon>
        <taxon>Massilia</taxon>
    </lineage>
</organism>
<sequence length="140" mass="15162">MDKDENRAQQVAADRPSDATRPGHVEPLIRPWSRLGRQLVPLIGEGGFVALFTRSARLLSPPREWLSVDTARRTSSLLLTALERDLAAADPAEAAATHEALMGTFVRQLGALIGPTLTARLLAETGADGAPHKNQEEHKQ</sequence>
<accession>A0ABT1ZL82</accession>
<name>A0ABT1ZL82_9BURK</name>
<keyword evidence="3" id="KW-1185">Reference proteome</keyword>
<evidence type="ECO:0000256" key="1">
    <source>
        <dbReference type="SAM" id="MobiDB-lite"/>
    </source>
</evidence>
<evidence type="ECO:0000313" key="2">
    <source>
        <dbReference type="EMBL" id="MCS0580653.1"/>
    </source>
</evidence>
<gene>
    <name evidence="2" type="ORF">NX784_03525</name>
</gene>
<comment type="caution">
    <text evidence="2">The sequence shown here is derived from an EMBL/GenBank/DDBJ whole genome shotgun (WGS) entry which is preliminary data.</text>
</comment>
<dbReference type="RefSeq" id="WP_258815309.1">
    <property type="nucleotide sequence ID" value="NZ_JANUGW010000002.1"/>
</dbReference>
<dbReference type="Proteomes" id="UP001204151">
    <property type="component" value="Unassembled WGS sequence"/>
</dbReference>
<feature type="region of interest" description="Disordered" evidence="1">
    <location>
        <begin position="1"/>
        <end position="25"/>
    </location>
</feature>
<proteinExistence type="predicted"/>
<reference evidence="2 3" key="1">
    <citation type="submission" date="2022-08" db="EMBL/GenBank/DDBJ databases">
        <title>Reclassification of Massilia species as members of the genera Telluria, Duganella, Pseudoduganella, Mokoshia gen. nov. and Zemynaea gen. nov. using orthogonal and non-orthogonal genome-based approaches.</title>
        <authorList>
            <person name="Bowman J.P."/>
        </authorList>
    </citation>
    <scope>NUCLEOTIDE SEQUENCE [LARGE SCALE GENOMIC DNA]</scope>
    <source>
        <strain evidence="2 3">JCM 31316</strain>
    </source>
</reference>
<dbReference type="EMBL" id="JANUGW010000002">
    <property type="protein sequence ID" value="MCS0580653.1"/>
    <property type="molecule type" value="Genomic_DNA"/>
</dbReference>